<keyword evidence="1" id="KW-0472">Membrane</keyword>
<gene>
    <name evidence="2" type="ORF">BpHYR1_005833</name>
</gene>
<keyword evidence="1" id="KW-0812">Transmembrane</keyword>
<comment type="caution">
    <text evidence="2">The sequence shown here is derived from an EMBL/GenBank/DDBJ whole genome shotgun (WGS) entry which is preliminary data.</text>
</comment>
<evidence type="ECO:0000256" key="1">
    <source>
        <dbReference type="SAM" id="Phobius"/>
    </source>
</evidence>
<dbReference type="AlphaFoldDB" id="A0A3M7PNS6"/>
<proteinExistence type="predicted"/>
<keyword evidence="1" id="KW-1133">Transmembrane helix</keyword>
<protein>
    <submittedName>
        <fullName evidence="2">Uncharacterized protein</fullName>
    </submittedName>
</protein>
<accession>A0A3M7PNS6</accession>
<dbReference type="Proteomes" id="UP000276133">
    <property type="component" value="Unassembled WGS sequence"/>
</dbReference>
<name>A0A3M7PNS6_BRAPC</name>
<organism evidence="2 3">
    <name type="scientific">Brachionus plicatilis</name>
    <name type="common">Marine rotifer</name>
    <name type="synonym">Brachionus muelleri</name>
    <dbReference type="NCBI Taxonomy" id="10195"/>
    <lineage>
        <taxon>Eukaryota</taxon>
        <taxon>Metazoa</taxon>
        <taxon>Spiralia</taxon>
        <taxon>Gnathifera</taxon>
        <taxon>Rotifera</taxon>
        <taxon>Eurotatoria</taxon>
        <taxon>Monogononta</taxon>
        <taxon>Pseudotrocha</taxon>
        <taxon>Ploima</taxon>
        <taxon>Brachionidae</taxon>
        <taxon>Brachionus</taxon>
    </lineage>
</organism>
<evidence type="ECO:0000313" key="3">
    <source>
        <dbReference type="Proteomes" id="UP000276133"/>
    </source>
</evidence>
<dbReference type="EMBL" id="REGN01009829">
    <property type="protein sequence ID" value="RNA00308.1"/>
    <property type="molecule type" value="Genomic_DNA"/>
</dbReference>
<feature type="transmembrane region" description="Helical" evidence="1">
    <location>
        <begin position="12"/>
        <end position="33"/>
    </location>
</feature>
<sequence length="71" mass="8591">MFISASRSVYLLRYVTIILILSYHCASVEKLMIKYFEKISCLFYERKNQELFVKQHSSNFEYVLELKDEIQ</sequence>
<evidence type="ECO:0000313" key="2">
    <source>
        <dbReference type="EMBL" id="RNA00308.1"/>
    </source>
</evidence>
<reference evidence="2 3" key="1">
    <citation type="journal article" date="2018" name="Sci. Rep.">
        <title>Genomic signatures of local adaptation to the degree of environmental predictability in rotifers.</title>
        <authorList>
            <person name="Franch-Gras L."/>
            <person name="Hahn C."/>
            <person name="Garcia-Roger E.M."/>
            <person name="Carmona M.J."/>
            <person name="Serra M."/>
            <person name="Gomez A."/>
        </authorList>
    </citation>
    <scope>NUCLEOTIDE SEQUENCE [LARGE SCALE GENOMIC DNA]</scope>
    <source>
        <strain evidence="2">HYR1</strain>
    </source>
</reference>
<keyword evidence="3" id="KW-1185">Reference proteome</keyword>